<dbReference type="AlphaFoldDB" id="W7CQ14"/>
<feature type="binding site" evidence="9">
    <location>
        <begin position="123"/>
        <end position="129"/>
    </location>
    <ligand>
        <name>ATP</name>
        <dbReference type="ChEBI" id="CHEBI:30616"/>
    </ligand>
</feature>
<feature type="binding site" evidence="9">
    <location>
        <begin position="9"/>
        <end position="10"/>
    </location>
    <ligand>
        <name>ATP</name>
        <dbReference type="ChEBI" id="CHEBI:30616"/>
    </ligand>
</feature>
<evidence type="ECO:0000256" key="6">
    <source>
        <dbReference type="ARBA" id="ARBA00022842"/>
    </source>
</evidence>
<dbReference type="GO" id="GO:0005524">
    <property type="term" value="F:ATP binding"/>
    <property type="evidence" value="ECO:0007669"/>
    <property type="project" value="UniProtKB-KW"/>
</dbReference>
<dbReference type="NCBIfam" id="TIGR01510">
    <property type="entry name" value="coaD_prev_kdtB"/>
    <property type="match status" value="1"/>
</dbReference>
<evidence type="ECO:0000256" key="2">
    <source>
        <dbReference type="ARBA" id="ARBA00022679"/>
    </source>
</evidence>
<dbReference type="PRINTS" id="PR01020">
    <property type="entry name" value="LPSBIOSNTHSS"/>
</dbReference>
<dbReference type="EC" id="2.7.7.3" evidence="9"/>
<keyword evidence="2 9" id="KW-0808">Transferase</keyword>
<dbReference type="InterPro" id="IPR001980">
    <property type="entry name" value="PPAT"/>
</dbReference>
<dbReference type="PATRIC" id="fig|1265861.3.peg.518"/>
<feature type="binding site" evidence="9">
    <location>
        <begin position="88"/>
        <end position="90"/>
    </location>
    <ligand>
        <name>ATP</name>
        <dbReference type="ChEBI" id="CHEBI:30616"/>
    </ligand>
</feature>
<dbReference type="OrthoDB" id="9806661at2"/>
<dbReference type="RefSeq" id="WP_035313360.1">
    <property type="nucleotide sequence ID" value="NZ_AODH01000009.1"/>
</dbReference>
<evidence type="ECO:0000256" key="9">
    <source>
        <dbReference type="HAMAP-Rule" id="MF_00151"/>
    </source>
</evidence>
<comment type="pathway">
    <text evidence="9">Cofactor biosynthesis; coenzyme A biosynthesis; CoA from (R)-pantothenate: step 4/5.</text>
</comment>
<gene>
    <name evidence="9 11" type="primary">coaD</name>
    <name evidence="11" type="ORF">BCAMP_02660</name>
</gene>
<dbReference type="EMBL" id="AODH01000009">
    <property type="protein sequence ID" value="EUJ41749.1"/>
    <property type="molecule type" value="Genomic_DNA"/>
</dbReference>
<keyword evidence="7 9" id="KW-0173">Coenzyme A biosynthesis</keyword>
<sequence length="160" mass="17877">MSTAVYAGSFDPLTNGHLEIVERASRLFDCVYVVIMVNQAKQTLFSLDERLNHLTQAFANDTSVIVTHSEGLAVDFARTVKADSFVRGIRNTTDYNYEWPIATMNAELAPEIETVFLMARPQHEVISSSIVKEIARYGRSVQQFVPDFVAIDVAQKFGQG</sequence>
<comment type="caution">
    <text evidence="11">The sequence shown here is derived from an EMBL/GenBank/DDBJ whole genome shotgun (WGS) entry which is preliminary data.</text>
</comment>
<dbReference type="NCBIfam" id="TIGR00125">
    <property type="entry name" value="cyt_tran_rel"/>
    <property type="match status" value="1"/>
</dbReference>
<dbReference type="STRING" id="1265861.BCAMP_02660"/>
<feature type="binding site" evidence="9">
    <location>
        <position position="9"/>
    </location>
    <ligand>
        <name>substrate</name>
    </ligand>
</feature>
<comment type="function">
    <text evidence="9">Reversibly transfers an adenylyl group from ATP to 4'-phosphopantetheine, yielding dephospho-CoA (dPCoA) and pyrophosphate.</text>
</comment>
<evidence type="ECO:0000259" key="10">
    <source>
        <dbReference type="Pfam" id="PF01467"/>
    </source>
</evidence>
<dbReference type="SUPFAM" id="SSF52374">
    <property type="entry name" value="Nucleotidylyl transferase"/>
    <property type="match status" value="1"/>
</dbReference>
<comment type="subunit">
    <text evidence="9">Homohexamer.</text>
</comment>
<dbReference type="GO" id="GO:0004595">
    <property type="term" value="F:pantetheine-phosphate adenylyltransferase activity"/>
    <property type="evidence" value="ECO:0007669"/>
    <property type="project" value="UniProtKB-UniRule"/>
</dbReference>
<protein>
    <recommendedName>
        <fullName evidence="9">Phosphopantetheine adenylyltransferase</fullName>
        <ecNumber evidence="9">2.7.7.3</ecNumber>
    </recommendedName>
    <alternativeName>
        <fullName evidence="9">Dephospho-CoA pyrophosphorylase</fullName>
    </alternativeName>
    <alternativeName>
        <fullName evidence="9">Pantetheine-phosphate adenylyltransferase</fullName>
        <shortName evidence="9">PPAT</shortName>
    </alternativeName>
</protein>
<evidence type="ECO:0000313" key="11">
    <source>
        <dbReference type="EMBL" id="EUJ41749.1"/>
    </source>
</evidence>
<reference evidence="11 12" key="1">
    <citation type="submission" date="2012-12" db="EMBL/GenBank/DDBJ databases">
        <title>Novel taxa of Listeriaceae from agricultural environments in the United States.</title>
        <authorList>
            <person name="den Bakker H.C."/>
            <person name="Allred A."/>
            <person name="Warchocki S."/>
            <person name="Wright E.M."/>
            <person name="Burrell A."/>
            <person name="Nightingale K.K."/>
            <person name="Kephart D."/>
            <person name="Wiedmann M."/>
        </authorList>
    </citation>
    <scope>NUCLEOTIDE SEQUENCE [LARGE SCALE GENOMIC DNA]</scope>
    <source>
        <strain evidence="11 12">FSL F6-1037</strain>
    </source>
</reference>
<comment type="cofactor">
    <cofactor evidence="9">
        <name>Mg(2+)</name>
        <dbReference type="ChEBI" id="CHEBI:18420"/>
    </cofactor>
</comment>
<keyword evidence="12" id="KW-1185">Reference proteome</keyword>
<evidence type="ECO:0000313" key="12">
    <source>
        <dbReference type="Proteomes" id="UP000019243"/>
    </source>
</evidence>
<feature type="binding site" evidence="9">
    <location>
        <position position="98"/>
    </location>
    <ligand>
        <name>ATP</name>
        <dbReference type="ChEBI" id="CHEBI:30616"/>
    </ligand>
</feature>
<feature type="domain" description="Cytidyltransferase-like" evidence="10">
    <location>
        <begin position="5"/>
        <end position="133"/>
    </location>
</feature>
<evidence type="ECO:0000256" key="1">
    <source>
        <dbReference type="ARBA" id="ARBA00022490"/>
    </source>
</evidence>
<dbReference type="Gene3D" id="3.40.50.620">
    <property type="entry name" value="HUPs"/>
    <property type="match status" value="1"/>
</dbReference>
<comment type="subcellular location">
    <subcellularLocation>
        <location evidence="9">Cytoplasm</location>
    </subcellularLocation>
</comment>
<keyword evidence="4 9" id="KW-0547">Nucleotide-binding</keyword>
<dbReference type="GO" id="GO:0015937">
    <property type="term" value="P:coenzyme A biosynthetic process"/>
    <property type="evidence" value="ECO:0007669"/>
    <property type="project" value="UniProtKB-UniRule"/>
</dbReference>
<feature type="binding site" evidence="9">
    <location>
        <position position="73"/>
    </location>
    <ligand>
        <name>substrate</name>
    </ligand>
</feature>
<dbReference type="GO" id="GO:0005737">
    <property type="term" value="C:cytoplasm"/>
    <property type="evidence" value="ECO:0007669"/>
    <property type="project" value="UniProtKB-SubCell"/>
</dbReference>
<comment type="catalytic activity">
    <reaction evidence="8 9">
        <text>(R)-4'-phosphopantetheine + ATP + H(+) = 3'-dephospho-CoA + diphosphate</text>
        <dbReference type="Rhea" id="RHEA:19801"/>
        <dbReference type="ChEBI" id="CHEBI:15378"/>
        <dbReference type="ChEBI" id="CHEBI:30616"/>
        <dbReference type="ChEBI" id="CHEBI:33019"/>
        <dbReference type="ChEBI" id="CHEBI:57328"/>
        <dbReference type="ChEBI" id="CHEBI:61723"/>
        <dbReference type="EC" id="2.7.7.3"/>
    </reaction>
</comment>
<dbReference type="InterPro" id="IPR014729">
    <property type="entry name" value="Rossmann-like_a/b/a_fold"/>
</dbReference>
<dbReference type="InterPro" id="IPR004821">
    <property type="entry name" value="Cyt_trans-like"/>
</dbReference>
<dbReference type="Proteomes" id="UP000019243">
    <property type="component" value="Unassembled WGS sequence"/>
</dbReference>
<keyword evidence="3 9" id="KW-0548">Nucleotidyltransferase</keyword>
<name>W7CQ14_9LIST</name>
<comment type="similarity">
    <text evidence="9">Belongs to the bacterial CoaD family.</text>
</comment>
<evidence type="ECO:0000256" key="7">
    <source>
        <dbReference type="ARBA" id="ARBA00022993"/>
    </source>
</evidence>
<evidence type="ECO:0000256" key="4">
    <source>
        <dbReference type="ARBA" id="ARBA00022741"/>
    </source>
</evidence>
<dbReference type="UniPathway" id="UPA00241">
    <property type="reaction ID" value="UER00355"/>
</dbReference>
<dbReference type="Pfam" id="PF01467">
    <property type="entry name" value="CTP_transf_like"/>
    <property type="match status" value="1"/>
</dbReference>
<feature type="site" description="Transition state stabilizer" evidence="9">
    <location>
        <position position="17"/>
    </location>
</feature>
<feature type="binding site" evidence="9">
    <location>
        <position position="41"/>
    </location>
    <ligand>
        <name>substrate</name>
    </ligand>
</feature>
<feature type="binding site" evidence="9">
    <location>
        <position position="17"/>
    </location>
    <ligand>
        <name>ATP</name>
        <dbReference type="ChEBI" id="CHEBI:30616"/>
    </ligand>
</feature>
<keyword evidence="5 9" id="KW-0067">ATP-binding</keyword>
<dbReference type="HAMAP" id="MF_00151">
    <property type="entry name" value="PPAT_bact"/>
    <property type="match status" value="1"/>
</dbReference>
<keyword evidence="1 9" id="KW-0963">Cytoplasm</keyword>
<accession>W7CQ14</accession>
<dbReference type="PANTHER" id="PTHR21342:SF1">
    <property type="entry name" value="PHOSPHOPANTETHEINE ADENYLYLTRANSFERASE"/>
    <property type="match status" value="1"/>
</dbReference>
<proteinExistence type="inferred from homology"/>
<dbReference type="PANTHER" id="PTHR21342">
    <property type="entry name" value="PHOSPHOPANTETHEINE ADENYLYLTRANSFERASE"/>
    <property type="match status" value="1"/>
</dbReference>
<dbReference type="CDD" id="cd02163">
    <property type="entry name" value="PPAT"/>
    <property type="match status" value="1"/>
</dbReference>
<keyword evidence="6 9" id="KW-0460">Magnesium</keyword>
<evidence type="ECO:0000256" key="5">
    <source>
        <dbReference type="ARBA" id="ARBA00022840"/>
    </source>
</evidence>
<feature type="binding site" evidence="9">
    <location>
        <position position="87"/>
    </location>
    <ligand>
        <name>substrate</name>
    </ligand>
</feature>
<organism evidence="11 12">
    <name type="scientific">Brochothrix campestris FSL F6-1037</name>
    <dbReference type="NCBI Taxonomy" id="1265861"/>
    <lineage>
        <taxon>Bacteria</taxon>
        <taxon>Bacillati</taxon>
        <taxon>Bacillota</taxon>
        <taxon>Bacilli</taxon>
        <taxon>Bacillales</taxon>
        <taxon>Listeriaceae</taxon>
        <taxon>Brochothrix</taxon>
    </lineage>
</organism>
<evidence type="ECO:0000256" key="8">
    <source>
        <dbReference type="ARBA" id="ARBA00029346"/>
    </source>
</evidence>
<evidence type="ECO:0000256" key="3">
    <source>
        <dbReference type="ARBA" id="ARBA00022695"/>
    </source>
</evidence>